<evidence type="ECO:0000256" key="3">
    <source>
        <dbReference type="ARBA" id="ARBA00022454"/>
    </source>
</evidence>
<dbReference type="GO" id="GO:0030870">
    <property type="term" value="C:Mre11 complex"/>
    <property type="evidence" value="ECO:0007669"/>
    <property type="project" value="InterPro"/>
</dbReference>
<dbReference type="PROSITE" id="PS50006">
    <property type="entry name" value="FHA_DOMAIN"/>
    <property type="match status" value="1"/>
</dbReference>
<keyword evidence="4" id="KW-0227">DNA damage</keyword>
<keyword evidence="5" id="KW-0234">DNA repair</keyword>
<sequence>MWIISSLDHSRVYPCRPGHNITVGRQKGHCIYLEGVQSVSRNHAQFNCFCEQNTERPIITILDHSKLGGVAVNGVKVEKNTVIRLEELDSIAFARHPVLFQVSWMNIHICLSRIGINVGSPNGQIGLAASAVGATLSRVIAPDCTHLVVKDEPAVITSKVACAFMIGIEVVTEQWLYDLANPAINEMPRYELYHPLRQGGSALCPASRFSQSCPGIFRNHAFVFFSSSQRAGFSEVVTMGDGILLDLKWRSSEQHILPIADIVRELRLLAKSEPDRFIAVMNPRPDRLEMISKIREKFTELGIICNDESLILSSIMSCSLSSIHSVASRSLYSELHSLANENVPPLSSRVVALKIPVEKMLSIALPESIVPVVPDISRNELHVPVPNRLLGACEQSPMINGQTVVADPDVSLQPVPAADVKDVKPKFSVIDSFNGAGSSAGNAIIVGFDIVERRVSRQTLVQGPLNFKKFRKTPIFLVSEYGPDKCLTVKSLVNLNSIVNDPRCLSLHDIERKELDESQMNDMFEKAAMMTNTSRRRRK</sequence>
<evidence type="ECO:0000256" key="6">
    <source>
        <dbReference type="ARBA" id="ARBA00023242"/>
    </source>
</evidence>
<dbReference type="PANTHER" id="PTHR12162:SF0">
    <property type="entry name" value="NIBRIN"/>
    <property type="match status" value="1"/>
</dbReference>
<dbReference type="InterPro" id="IPR008984">
    <property type="entry name" value="SMAD_FHA_dom_sf"/>
</dbReference>
<dbReference type="EMBL" id="HACM01010540">
    <property type="protein sequence ID" value="CRZ10982.1"/>
    <property type="molecule type" value="Transcribed_RNA"/>
</dbReference>
<dbReference type="GO" id="GO:0000724">
    <property type="term" value="P:double-strand break repair via homologous recombination"/>
    <property type="evidence" value="ECO:0007669"/>
    <property type="project" value="TreeGrafter"/>
</dbReference>
<feature type="domain" description="BRCT" evidence="10">
    <location>
        <begin position="133"/>
        <end position="178"/>
    </location>
</feature>
<evidence type="ECO:0000259" key="9">
    <source>
        <dbReference type="PROSITE" id="PS50006"/>
    </source>
</evidence>
<feature type="domain" description="FHA" evidence="9">
    <location>
        <begin position="21"/>
        <end position="77"/>
    </location>
</feature>
<accession>A0A0H5RBH9</accession>
<evidence type="ECO:0000256" key="2">
    <source>
        <dbReference type="ARBA" id="ARBA00004286"/>
    </source>
</evidence>
<evidence type="ECO:0000313" key="11">
    <source>
        <dbReference type="EMBL" id="CRZ10982.1"/>
    </source>
</evidence>
<evidence type="ECO:0008006" key="12">
    <source>
        <dbReference type="Google" id="ProtNLM"/>
    </source>
</evidence>
<evidence type="ECO:0000256" key="8">
    <source>
        <dbReference type="ARBA" id="ARBA00044757"/>
    </source>
</evidence>
<reference evidence="11" key="1">
    <citation type="submission" date="2015-04" db="EMBL/GenBank/DDBJ databases">
        <title>The genome sequence of the plant pathogenic Rhizarian Plasmodiophora brassicae reveals insights in its biotrophic life cycle and the origin of chitin synthesis.</title>
        <authorList>
            <person name="Schwelm A."/>
            <person name="Fogelqvist J."/>
            <person name="Knaust A."/>
            <person name="Julke S."/>
            <person name="Lilja T."/>
            <person name="Dhandapani V."/>
            <person name="Bonilla-Rosso G."/>
            <person name="Karlsson M."/>
            <person name="Shevchenko A."/>
            <person name="Choi S.R."/>
            <person name="Kim H.G."/>
            <person name="Park J.Y."/>
            <person name="Lim Y.P."/>
            <person name="Ludwig-Muller J."/>
            <person name="Dixelius C."/>
        </authorList>
    </citation>
    <scope>NUCLEOTIDE SEQUENCE</scope>
    <source>
        <tissue evidence="11">Potato root galls</tissue>
    </source>
</reference>
<dbReference type="GO" id="GO:0005694">
    <property type="term" value="C:chromosome"/>
    <property type="evidence" value="ECO:0007669"/>
    <property type="project" value="UniProtKB-SubCell"/>
</dbReference>
<evidence type="ECO:0000259" key="10">
    <source>
        <dbReference type="PROSITE" id="PS50172"/>
    </source>
</evidence>
<keyword evidence="3" id="KW-0158">Chromosome</keyword>
<dbReference type="InterPro" id="IPR040227">
    <property type="entry name" value="Nibrin-rel"/>
</dbReference>
<dbReference type="PROSITE" id="PS50172">
    <property type="entry name" value="BRCT"/>
    <property type="match status" value="1"/>
</dbReference>
<keyword evidence="6" id="KW-0539">Nucleus</keyword>
<dbReference type="SUPFAM" id="SSF49879">
    <property type="entry name" value="SMAD/FHA domain"/>
    <property type="match status" value="1"/>
</dbReference>
<comment type="similarity">
    <text evidence="8">Belongs to the Nibrin family.</text>
</comment>
<dbReference type="Pfam" id="PF00533">
    <property type="entry name" value="BRCT"/>
    <property type="match status" value="1"/>
</dbReference>
<comment type="subcellular location">
    <subcellularLocation>
        <location evidence="2">Chromosome</location>
    </subcellularLocation>
    <subcellularLocation>
        <location evidence="1">Nucleus</location>
    </subcellularLocation>
</comment>
<evidence type="ECO:0000256" key="4">
    <source>
        <dbReference type="ARBA" id="ARBA00022763"/>
    </source>
</evidence>
<organism evidence="11">
    <name type="scientific">Spongospora subterranea</name>
    <dbReference type="NCBI Taxonomy" id="70186"/>
    <lineage>
        <taxon>Eukaryota</taxon>
        <taxon>Sar</taxon>
        <taxon>Rhizaria</taxon>
        <taxon>Endomyxa</taxon>
        <taxon>Phytomyxea</taxon>
        <taxon>Plasmodiophorida</taxon>
        <taxon>Plasmodiophoridae</taxon>
        <taxon>Spongospora</taxon>
    </lineage>
</organism>
<dbReference type="GO" id="GO:0003684">
    <property type="term" value="F:damaged DNA binding"/>
    <property type="evidence" value="ECO:0007669"/>
    <property type="project" value="TreeGrafter"/>
</dbReference>
<proteinExistence type="inferred from homology"/>
<evidence type="ECO:0000256" key="1">
    <source>
        <dbReference type="ARBA" id="ARBA00004123"/>
    </source>
</evidence>
<dbReference type="AlphaFoldDB" id="A0A0H5RBH9"/>
<dbReference type="SUPFAM" id="SSF52113">
    <property type="entry name" value="BRCT domain"/>
    <property type="match status" value="1"/>
</dbReference>
<protein>
    <recommendedName>
        <fullName evidence="12">FHA domain-containing protein</fullName>
    </recommendedName>
</protein>
<evidence type="ECO:0000256" key="7">
    <source>
        <dbReference type="ARBA" id="ARBA00023306"/>
    </source>
</evidence>
<dbReference type="Pfam" id="PF00498">
    <property type="entry name" value="FHA"/>
    <property type="match status" value="1"/>
</dbReference>
<dbReference type="PANTHER" id="PTHR12162">
    <property type="entry name" value="NIBRIN-RELATED"/>
    <property type="match status" value="1"/>
</dbReference>
<dbReference type="Gene3D" id="2.60.200.20">
    <property type="match status" value="1"/>
</dbReference>
<keyword evidence="7" id="KW-0131">Cell cycle</keyword>
<dbReference type="GO" id="GO:0007095">
    <property type="term" value="P:mitotic G2 DNA damage checkpoint signaling"/>
    <property type="evidence" value="ECO:0007669"/>
    <property type="project" value="InterPro"/>
</dbReference>
<dbReference type="InterPro" id="IPR001357">
    <property type="entry name" value="BRCT_dom"/>
</dbReference>
<dbReference type="InterPro" id="IPR000253">
    <property type="entry name" value="FHA_dom"/>
</dbReference>
<evidence type="ECO:0000256" key="5">
    <source>
        <dbReference type="ARBA" id="ARBA00023204"/>
    </source>
</evidence>
<dbReference type="Gene3D" id="3.40.50.10190">
    <property type="entry name" value="BRCT domain"/>
    <property type="match status" value="1"/>
</dbReference>
<dbReference type="InterPro" id="IPR036420">
    <property type="entry name" value="BRCT_dom_sf"/>
</dbReference>
<name>A0A0H5RBH9_9EUKA</name>